<proteinExistence type="predicted"/>
<evidence type="ECO:0000256" key="1">
    <source>
        <dbReference type="SAM" id="Coils"/>
    </source>
</evidence>
<protein>
    <submittedName>
        <fullName evidence="2">Viral A-type inclusion protein</fullName>
    </submittedName>
</protein>
<accession>X6LPD2</accession>
<dbReference type="EMBL" id="ASPP01034403">
    <property type="protein sequence ID" value="ETO02997.1"/>
    <property type="molecule type" value="Genomic_DNA"/>
</dbReference>
<reference evidence="2 3" key="1">
    <citation type="journal article" date="2013" name="Curr. Biol.">
        <title>The Genome of the Foraminiferan Reticulomyxa filosa.</title>
        <authorList>
            <person name="Glockner G."/>
            <person name="Hulsmann N."/>
            <person name="Schleicher M."/>
            <person name="Noegel A.A."/>
            <person name="Eichinger L."/>
            <person name="Gallinger C."/>
            <person name="Pawlowski J."/>
            <person name="Sierra R."/>
            <person name="Euteneuer U."/>
            <person name="Pillet L."/>
            <person name="Moustafa A."/>
            <person name="Platzer M."/>
            <person name="Groth M."/>
            <person name="Szafranski K."/>
            <person name="Schliwa M."/>
        </authorList>
    </citation>
    <scope>NUCLEOTIDE SEQUENCE [LARGE SCALE GENOMIC DNA]</scope>
</reference>
<feature type="non-terminal residue" evidence="2">
    <location>
        <position position="153"/>
    </location>
</feature>
<keyword evidence="1" id="KW-0175">Coiled coil</keyword>
<gene>
    <name evidence="2" type="ORF">RFI_34413</name>
</gene>
<name>X6LPD2_RETFI</name>
<keyword evidence="3" id="KW-1185">Reference proteome</keyword>
<comment type="caution">
    <text evidence="2">The sequence shown here is derived from an EMBL/GenBank/DDBJ whole genome shotgun (WGS) entry which is preliminary data.</text>
</comment>
<sequence>LNEETKSVGEEGHWNESNLNLNSKNNCNCHFKGKIKDLKDHLDKSCDLIPIKQNIPYEITNQLNVMSKQIKELQDMVKDLQSQLQVEKIQTKQLKHLKEDSLKKNQQAIELKTKMNQTIIDLKKQQNEQNEQWKIKLEELVKTNNKQFDNFRH</sequence>
<feature type="coiled-coil region" evidence="1">
    <location>
        <begin position="63"/>
        <end position="143"/>
    </location>
</feature>
<feature type="non-terminal residue" evidence="2">
    <location>
        <position position="1"/>
    </location>
</feature>
<evidence type="ECO:0000313" key="3">
    <source>
        <dbReference type="Proteomes" id="UP000023152"/>
    </source>
</evidence>
<dbReference type="Proteomes" id="UP000023152">
    <property type="component" value="Unassembled WGS sequence"/>
</dbReference>
<evidence type="ECO:0000313" key="2">
    <source>
        <dbReference type="EMBL" id="ETO02997.1"/>
    </source>
</evidence>
<organism evidence="2 3">
    <name type="scientific">Reticulomyxa filosa</name>
    <dbReference type="NCBI Taxonomy" id="46433"/>
    <lineage>
        <taxon>Eukaryota</taxon>
        <taxon>Sar</taxon>
        <taxon>Rhizaria</taxon>
        <taxon>Retaria</taxon>
        <taxon>Foraminifera</taxon>
        <taxon>Monothalamids</taxon>
        <taxon>Reticulomyxidae</taxon>
        <taxon>Reticulomyxa</taxon>
    </lineage>
</organism>
<dbReference type="AlphaFoldDB" id="X6LPD2"/>